<feature type="domain" description="Anaphase-promoting complex subunit 5 N-terminal" evidence="18">
    <location>
        <begin position="14"/>
        <end position="157"/>
    </location>
</feature>
<evidence type="ECO:0000256" key="8">
    <source>
        <dbReference type="ARBA" id="ARBA00022618"/>
    </source>
</evidence>
<keyword evidence="15" id="KW-0131">Cell cycle</keyword>
<evidence type="ECO:0000313" key="19">
    <source>
        <dbReference type="EMBL" id="CAK8673850.1"/>
    </source>
</evidence>
<dbReference type="InterPro" id="IPR048968">
    <property type="entry name" value="Apc5_N"/>
</dbReference>
<evidence type="ECO:0000256" key="15">
    <source>
        <dbReference type="ARBA" id="ARBA00023306"/>
    </source>
</evidence>
<dbReference type="InterPro" id="IPR026000">
    <property type="entry name" value="Apc5_dom"/>
</dbReference>
<feature type="region of interest" description="Disordered" evidence="16">
    <location>
        <begin position="198"/>
        <end position="224"/>
    </location>
</feature>
<dbReference type="PANTHER" id="PTHR12830">
    <property type="entry name" value="ANAPHASE-PROMOTING COMPLEX SUBUNIT 5"/>
    <property type="match status" value="1"/>
</dbReference>
<protein>
    <recommendedName>
        <fullName evidence="5">Anaphase-promoting complex subunit 5</fullName>
    </recommendedName>
</protein>
<keyword evidence="20" id="KW-1185">Reference proteome</keyword>
<evidence type="ECO:0000256" key="1">
    <source>
        <dbReference type="ARBA" id="ARBA00004123"/>
    </source>
</evidence>
<keyword evidence="10" id="KW-0498">Mitosis</keyword>
<evidence type="ECO:0000256" key="9">
    <source>
        <dbReference type="ARBA" id="ARBA00022737"/>
    </source>
</evidence>
<keyword evidence="8" id="KW-0132">Cell division</keyword>
<dbReference type="EMBL" id="CAWYQH010000002">
    <property type="protein sequence ID" value="CAK8673850.1"/>
    <property type="molecule type" value="Genomic_DNA"/>
</dbReference>
<comment type="similarity">
    <text evidence="4">Belongs to the APC5 family.</text>
</comment>
<organism evidence="19 20">
    <name type="scientific">Clavelina lepadiformis</name>
    <name type="common">Light-bulb sea squirt</name>
    <name type="synonym">Ascidia lepadiformis</name>
    <dbReference type="NCBI Taxonomy" id="159417"/>
    <lineage>
        <taxon>Eukaryota</taxon>
        <taxon>Metazoa</taxon>
        <taxon>Chordata</taxon>
        <taxon>Tunicata</taxon>
        <taxon>Ascidiacea</taxon>
        <taxon>Aplousobranchia</taxon>
        <taxon>Clavelinidae</taxon>
        <taxon>Clavelina</taxon>
    </lineage>
</organism>
<feature type="domain" description="Anaphase-promoting complex subunit 5" evidence="17">
    <location>
        <begin position="288"/>
        <end position="387"/>
    </location>
</feature>
<keyword evidence="13" id="KW-0206">Cytoskeleton</keyword>
<comment type="pathway">
    <text evidence="3">Protein modification; protein ubiquitination.</text>
</comment>
<sequence>MFAFPEDNYSRDQVTPYRLSLLILIKEYADIFDGKNKDYPRIVWQDEMSGKRHLDRALLLWIQQPDGSLKDILRTVAFCSKVLYSAFTSVLDTICNFESIGNMENFFEGLSFTLCEEDDSVLHRRGLLGLFCRRMLVYYERLPFCELQPFFAKFLQYCSPHIVIKQPISAFMLRKASAGTDASDVTVANTIEKEVVDDMELESQSEMDSKSSRDSMDADLKPSDLKPHNKRCDDFEASEYFTRQQAEYFFSQQAALLEIKQSDALPPEALQTKIRQVLRNNPELAQAHYVSYLNNLRVKEFCGAMDSLYMYFVRHNKTVSSSSRKKLDDGNIGRTQRFATLNLALLHMHFGHKKAALAATKESIKLSQVSNDSLCLQHALSLLTHLEPKAKFYKIGDEVVKPAKKLNLTDLAFLALQTHTNHLSTSGERPCLVFRKLAGADALQCTRPFSYFSSTGFAHKASLWKMYGKRYMAALYSQLALGMQSAMDKKAHSFAARYNPEDIALSLCHLAEFLHEEGMNNAGNDLMNNAKIRFSPNSSYSHYWRKAEARLNHQLSLRLCKQHEAALAEQCLKSINQTEALYRKAENLATFNENLRAHSILTKILKSEELSAEKNFNPELKCQVYMLMANLLSRNKCERAASFKYILEAFSTAHNCYLEGLATDAMLKLAQLQFLSASPCLGLCCIKSFTLECMSHASLHMKSKLFLIYANCKIKNKTTSIEDLDTCINLLHLAQEGFEKCQDLTRKRDAVYLLAKLYHRKSETVDETSKANIKAHLECVVHRNNFASEFKRLDMQLGSRKQLMHL</sequence>
<evidence type="ECO:0000256" key="14">
    <source>
        <dbReference type="ARBA" id="ARBA00023242"/>
    </source>
</evidence>
<evidence type="ECO:0000256" key="2">
    <source>
        <dbReference type="ARBA" id="ARBA00004186"/>
    </source>
</evidence>
<keyword evidence="7" id="KW-0597">Phosphoprotein</keyword>
<keyword evidence="9" id="KW-0677">Repeat</keyword>
<reference evidence="19 20" key="1">
    <citation type="submission" date="2024-02" db="EMBL/GenBank/DDBJ databases">
        <authorList>
            <person name="Daric V."/>
            <person name="Darras S."/>
        </authorList>
    </citation>
    <scope>NUCLEOTIDE SEQUENCE [LARGE SCALE GENOMIC DNA]</scope>
</reference>
<evidence type="ECO:0000256" key="10">
    <source>
        <dbReference type="ARBA" id="ARBA00022776"/>
    </source>
</evidence>
<keyword evidence="14" id="KW-0539">Nucleus</keyword>
<dbReference type="Proteomes" id="UP001642483">
    <property type="component" value="Unassembled WGS sequence"/>
</dbReference>
<gene>
    <name evidence="19" type="ORF">CVLEPA_LOCUS3597</name>
</gene>
<evidence type="ECO:0000256" key="3">
    <source>
        <dbReference type="ARBA" id="ARBA00004906"/>
    </source>
</evidence>
<name>A0ABP0F2E7_CLALP</name>
<keyword evidence="11" id="KW-0833">Ubl conjugation pathway</keyword>
<evidence type="ECO:0000256" key="12">
    <source>
        <dbReference type="ARBA" id="ARBA00022803"/>
    </source>
</evidence>
<accession>A0ABP0F2E7</accession>
<proteinExistence type="inferred from homology"/>
<evidence type="ECO:0000256" key="13">
    <source>
        <dbReference type="ARBA" id="ARBA00023212"/>
    </source>
</evidence>
<evidence type="ECO:0000313" key="20">
    <source>
        <dbReference type="Proteomes" id="UP001642483"/>
    </source>
</evidence>
<dbReference type="PANTHER" id="PTHR12830:SF9">
    <property type="entry name" value="ANAPHASE-PROMOTING COMPLEX SUBUNIT 5"/>
    <property type="match status" value="1"/>
</dbReference>
<evidence type="ECO:0000256" key="4">
    <source>
        <dbReference type="ARBA" id="ARBA00007450"/>
    </source>
</evidence>
<evidence type="ECO:0000259" key="18">
    <source>
        <dbReference type="Pfam" id="PF21371"/>
    </source>
</evidence>
<dbReference type="Pfam" id="PF21371">
    <property type="entry name" value="Apc5_N"/>
    <property type="match status" value="1"/>
</dbReference>
<evidence type="ECO:0000256" key="11">
    <source>
        <dbReference type="ARBA" id="ARBA00022786"/>
    </source>
</evidence>
<comment type="caution">
    <text evidence="19">The sequence shown here is derived from an EMBL/GenBank/DDBJ whole genome shotgun (WGS) entry which is preliminary data.</text>
</comment>
<evidence type="ECO:0000256" key="7">
    <source>
        <dbReference type="ARBA" id="ARBA00022553"/>
    </source>
</evidence>
<keyword evidence="6" id="KW-0963">Cytoplasm</keyword>
<evidence type="ECO:0000256" key="5">
    <source>
        <dbReference type="ARBA" id="ARBA00016066"/>
    </source>
</evidence>
<evidence type="ECO:0000259" key="17">
    <source>
        <dbReference type="Pfam" id="PF12862"/>
    </source>
</evidence>
<keyword evidence="12" id="KW-0802">TPR repeat</keyword>
<comment type="subcellular location">
    <subcellularLocation>
        <location evidence="2">Cytoplasm</location>
        <location evidence="2">Cytoskeleton</location>
        <location evidence="2">Spindle</location>
    </subcellularLocation>
    <subcellularLocation>
        <location evidence="1">Nucleus</location>
    </subcellularLocation>
</comment>
<dbReference type="Pfam" id="PF12862">
    <property type="entry name" value="ANAPC5"/>
    <property type="match status" value="1"/>
</dbReference>
<evidence type="ECO:0000256" key="16">
    <source>
        <dbReference type="SAM" id="MobiDB-lite"/>
    </source>
</evidence>
<dbReference type="InterPro" id="IPR037679">
    <property type="entry name" value="Apc5"/>
</dbReference>
<dbReference type="CDD" id="cd16270">
    <property type="entry name" value="Apc5_N"/>
    <property type="match status" value="1"/>
</dbReference>
<feature type="compositionally biased region" description="Basic and acidic residues" evidence="16">
    <location>
        <begin position="207"/>
        <end position="224"/>
    </location>
</feature>
<evidence type="ECO:0000256" key="6">
    <source>
        <dbReference type="ARBA" id="ARBA00022490"/>
    </source>
</evidence>